<dbReference type="OrthoDB" id="9785625at2"/>
<gene>
    <name evidence="2" type="ORF">SYN_00454</name>
</gene>
<evidence type="ECO:0000256" key="1">
    <source>
        <dbReference type="SAM" id="Phobius"/>
    </source>
</evidence>
<dbReference type="HOGENOM" id="CLU_1188664_0_0_7"/>
<dbReference type="EMBL" id="CP000252">
    <property type="protein sequence ID" value="ABC77872.1"/>
    <property type="molecule type" value="Genomic_DNA"/>
</dbReference>
<dbReference type="Pfam" id="PF07963">
    <property type="entry name" value="N_methyl"/>
    <property type="match status" value="1"/>
</dbReference>
<dbReference type="RefSeq" id="WP_011417893.1">
    <property type="nucleotide sequence ID" value="NC_007759.1"/>
</dbReference>
<keyword evidence="1" id="KW-0472">Membrane</keyword>
<keyword evidence="1" id="KW-0812">Transmembrane</keyword>
<keyword evidence="3" id="KW-1185">Reference proteome</keyword>
<dbReference type="Proteomes" id="UP000001933">
    <property type="component" value="Chromosome"/>
</dbReference>
<dbReference type="STRING" id="56780.SYN_00454"/>
<dbReference type="AlphaFoldDB" id="Q2LUW0"/>
<dbReference type="NCBIfam" id="TIGR02532">
    <property type="entry name" value="IV_pilin_GFxxxE"/>
    <property type="match status" value="1"/>
</dbReference>
<organism evidence="2 3">
    <name type="scientific">Syntrophus aciditrophicus (strain SB)</name>
    <dbReference type="NCBI Taxonomy" id="56780"/>
    <lineage>
        <taxon>Bacteria</taxon>
        <taxon>Pseudomonadati</taxon>
        <taxon>Thermodesulfobacteriota</taxon>
        <taxon>Syntrophia</taxon>
        <taxon>Syntrophales</taxon>
        <taxon>Syntrophaceae</taxon>
        <taxon>Syntrophus</taxon>
    </lineage>
</organism>
<sequence length="236" mass="27111">MSSDTSRSLRRKMRRAESRGYTLIEVVVAIAIFAVMLMLAGMALNQGLRQYHGLMEKGLDFWSYARMIWIDKSFNSVTDYYVRTRADGWFPYFRGGTDSVSYVSLAPLAGKLPVVVWIKKEADGNGSSALTYYELPVYTMTYEEIDRSCLFGDYRKGQAIRMLEQLDGVSFRYYGYDAAKGRYEWFDRFEGNRMKRLPALIQVSYRQGDSKGSLVFNLNVNSLLKTAYNATYSNKP</sequence>
<accession>Q2LUW0</accession>
<name>Q2LUW0_SYNAS</name>
<reference evidence="2 3" key="1">
    <citation type="journal article" date="2007" name="Proc. Natl. Acad. Sci. U.S.A.">
        <title>The genome of Syntrophus aciditrophicus: life at the thermodynamic limit of microbial growth.</title>
        <authorList>
            <person name="McInerney M.J."/>
            <person name="Rohlin L."/>
            <person name="Mouttaki H."/>
            <person name="Kim U."/>
            <person name="Krupp R.S."/>
            <person name="Rios-Hernandez L."/>
            <person name="Sieber J."/>
            <person name="Struchtemeyer C.G."/>
            <person name="Bhattacharyya A."/>
            <person name="Campbell J.W."/>
            <person name="Gunsalus R.P."/>
        </authorList>
    </citation>
    <scope>NUCLEOTIDE SEQUENCE [LARGE SCALE GENOMIC DNA]</scope>
    <source>
        <strain evidence="2 3">SB</strain>
    </source>
</reference>
<dbReference type="KEGG" id="sat:SYN_00454"/>
<evidence type="ECO:0000313" key="3">
    <source>
        <dbReference type="Proteomes" id="UP000001933"/>
    </source>
</evidence>
<dbReference type="InterPro" id="IPR012902">
    <property type="entry name" value="N_methyl_site"/>
</dbReference>
<protein>
    <submittedName>
        <fullName evidence="2">Hypothetical membrane protein</fullName>
    </submittedName>
</protein>
<keyword evidence="1" id="KW-1133">Transmembrane helix</keyword>
<proteinExistence type="predicted"/>
<dbReference type="PROSITE" id="PS00409">
    <property type="entry name" value="PROKAR_NTER_METHYL"/>
    <property type="match status" value="1"/>
</dbReference>
<feature type="transmembrane region" description="Helical" evidence="1">
    <location>
        <begin position="21"/>
        <end position="44"/>
    </location>
</feature>
<dbReference type="InParanoid" id="Q2LUW0"/>
<evidence type="ECO:0000313" key="2">
    <source>
        <dbReference type="EMBL" id="ABC77872.1"/>
    </source>
</evidence>
<dbReference type="eggNOG" id="COG4970">
    <property type="taxonomic scope" value="Bacteria"/>
</dbReference>